<dbReference type="RefSeq" id="WP_162360759.1">
    <property type="nucleotide sequence ID" value="NZ_CP047591.1"/>
</dbReference>
<name>A0A6P1MAV4_9FIRM</name>
<evidence type="ECO:0000313" key="3">
    <source>
        <dbReference type="Proteomes" id="UP000463883"/>
    </source>
</evidence>
<keyword evidence="1" id="KW-0812">Transmembrane</keyword>
<reference evidence="2 3" key="1">
    <citation type="submission" date="2020-01" db="EMBL/GenBank/DDBJ databases">
        <title>Genomic analysis of Aminipila sp. CBA3637.</title>
        <authorList>
            <person name="Kim Y.B."/>
            <person name="Roh S.W."/>
        </authorList>
    </citation>
    <scope>NUCLEOTIDE SEQUENCE [LARGE SCALE GENOMIC DNA]</scope>
    <source>
        <strain evidence="2 3">CBA3637</strain>
    </source>
</reference>
<dbReference type="KEGG" id="amic:Ami3637_00050"/>
<sequence>MHITTWIIILVILILATIGIIFYLRFRRKKLYQMFEQVFESSKQVPRQKKRSFILFMFKESIFSAKNKKVNTQNRMNNPKFLDAQLIQMGSILKDPSKVTDKNMKQALQMYDAYLQWEKSKF</sequence>
<keyword evidence="1" id="KW-1133">Transmembrane helix</keyword>
<evidence type="ECO:0000256" key="1">
    <source>
        <dbReference type="SAM" id="Phobius"/>
    </source>
</evidence>
<dbReference type="Proteomes" id="UP000463883">
    <property type="component" value="Chromosome"/>
</dbReference>
<proteinExistence type="predicted"/>
<keyword evidence="1" id="KW-0472">Membrane</keyword>
<organism evidence="2 3">
    <name type="scientific">Aminipila terrae</name>
    <dbReference type="NCBI Taxonomy" id="2697030"/>
    <lineage>
        <taxon>Bacteria</taxon>
        <taxon>Bacillati</taxon>
        <taxon>Bacillota</taxon>
        <taxon>Clostridia</taxon>
        <taxon>Peptostreptococcales</taxon>
        <taxon>Anaerovoracaceae</taxon>
        <taxon>Aminipila</taxon>
    </lineage>
</organism>
<dbReference type="EMBL" id="CP047591">
    <property type="protein sequence ID" value="QHI70981.1"/>
    <property type="molecule type" value="Genomic_DNA"/>
</dbReference>
<gene>
    <name evidence="2" type="ORF">Ami3637_00050</name>
</gene>
<keyword evidence="3" id="KW-1185">Reference proteome</keyword>
<accession>A0A6P1MAV4</accession>
<feature type="transmembrane region" description="Helical" evidence="1">
    <location>
        <begin position="6"/>
        <end position="24"/>
    </location>
</feature>
<dbReference type="AlphaFoldDB" id="A0A6P1MAV4"/>
<protein>
    <submittedName>
        <fullName evidence="2">Uncharacterized protein</fullName>
    </submittedName>
</protein>
<evidence type="ECO:0000313" key="2">
    <source>
        <dbReference type="EMBL" id="QHI70981.1"/>
    </source>
</evidence>